<dbReference type="PANTHER" id="PTHR22883:SF203">
    <property type="entry name" value="PALMITOYLTRANSFERASE"/>
    <property type="match status" value="1"/>
</dbReference>
<keyword evidence="3 7" id="KW-0812">Transmembrane</keyword>
<name>A0ABM1BM86_LIMPO</name>
<evidence type="ECO:0000256" key="3">
    <source>
        <dbReference type="ARBA" id="ARBA00022692"/>
    </source>
</evidence>
<comment type="similarity">
    <text evidence="7">Belongs to the DHHC palmitoyltransferase family.</text>
</comment>
<dbReference type="Proteomes" id="UP000694941">
    <property type="component" value="Unplaced"/>
</dbReference>
<evidence type="ECO:0000256" key="1">
    <source>
        <dbReference type="ARBA" id="ARBA00004141"/>
    </source>
</evidence>
<keyword evidence="6 7" id="KW-0012">Acyltransferase</keyword>
<feature type="transmembrane region" description="Helical" evidence="7">
    <location>
        <begin position="31"/>
        <end position="53"/>
    </location>
</feature>
<gene>
    <name evidence="10" type="primary">LOC106468940</name>
</gene>
<evidence type="ECO:0000256" key="7">
    <source>
        <dbReference type="RuleBase" id="RU079119"/>
    </source>
</evidence>
<evidence type="ECO:0000256" key="2">
    <source>
        <dbReference type="ARBA" id="ARBA00022679"/>
    </source>
</evidence>
<keyword evidence="2 7" id="KW-0808">Transferase</keyword>
<feature type="transmembrane region" description="Helical" evidence="7">
    <location>
        <begin position="157"/>
        <end position="184"/>
    </location>
</feature>
<evidence type="ECO:0000256" key="6">
    <source>
        <dbReference type="ARBA" id="ARBA00023315"/>
    </source>
</evidence>
<feature type="transmembrane region" description="Helical" evidence="7">
    <location>
        <begin position="59"/>
        <end position="82"/>
    </location>
</feature>
<dbReference type="InterPro" id="IPR039859">
    <property type="entry name" value="PFA4/ZDH16/20/ERF2-like"/>
</dbReference>
<accession>A0ABM1BM86</accession>
<proteinExistence type="inferred from homology"/>
<evidence type="ECO:0000259" key="8">
    <source>
        <dbReference type="Pfam" id="PF01529"/>
    </source>
</evidence>
<dbReference type="RefSeq" id="XP_013784847.2">
    <property type="nucleotide sequence ID" value="XM_013929393.2"/>
</dbReference>
<dbReference type="EC" id="2.3.1.225" evidence="7"/>
<evidence type="ECO:0000313" key="10">
    <source>
        <dbReference type="RefSeq" id="XP_013784847.2"/>
    </source>
</evidence>
<evidence type="ECO:0000313" key="9">
    <source>
        <dbReference type="Proteomes" id="UP000694941"/>
    </source>
</evidence>
<keyword evidence="9" id="KW-1185">Reference proteome</keyword>
<comment type="subcellular location">
    <subcellularLocation>
        <location evidence="1">Membrane</location>
        <topology evidence="1">Multi-pass membrane protein</topology>
    </subcellularLocation>
</comment>
<dbReference type="InterPro" id="IPR001594">
    <property type="entry name" value="Palmitoyltrfase_DHHC"/>
</dbReference>
<feature type="domain" description="Palmitoyltransferase DHHC" evidence="8">
    <location>
        <begin position="110"/>
        <end position="284"/>
    </location>
</feature>
<evidence type="ECO:0000256" key="4">
    <source>
        <dbReference type="ARBA" id="ARBA00022989"/>
    </source>
</evidence>
<evidence type="ECO:0000256" key="5">
    <source>
        <dbReference type="ARBA" id="ARBA00023136"/>
    </source>
</evidence>
<comment type="domain">
    <text evidence="7">The DHHC domain is required for palmitoyltransferase activity.</text>
</comment>
<dbReference type="Pfam" id="PF01529">
    <property type="entry name" value="DHHC"/>
    <property type="match status" value="1"/>
</dbReference>
<dbReference type="GeneID" id="106468940"/>
<protein>
    <recommendedName>
        <fullName evidence="7">Palmitoyltransferase</fullName>
        <ecNumber evidence="7">2.3.1.225</ecNumber>
    </recommendedName>
</protein>
<sequence>MAMYICFKGRGDSKIWSRSNGWSLPLHPLQALAWFFLLLFAVVYFGVLVPSIPCGVWQIIAYVILSMIYIIHLVIHVISVSLNPADPNVLAKNCSGPCPTFDRTKHVHVIENQFCYICEVKVGLRSKHCSACNKCVAEFDHHCKWLNNCVGGRNYKFFLLCVGSALVGCFTIFLVCLVLTVAYFDPYSWIYTFEKLTTSSSTSDVPDSSVDFDAFPLNSTYLPSANSTSGYMFYVFVPVEENIWLAVILWSGGLSLLAVGLLGHLLAFHVYLVCQGLSTYDYIVQRREAVGASETAIVSQSEAINSTMKRKICSQFCIFISPKKGNQISPSLITDTKEAAENNELNIHNKGSESSENQKDQSTVENGSVLCNSVRNDKELEETPGNVYIGSPQRRCEYINEGPKQLKKNIKKTQFVSLMGWKLQQPIFEVKKF</sequence>
<reference evidence="10" key="1">
    <citation type="submission" date="2025-08" db="UniProtKB">
        <authorList>
            <consortium name="RefSeq"/>
        </authorList>
    </citation>
    <scope>IDENTIFICATION</scope>
    <source>
        <tissue evidence="10">Muscle</tissue>
    </source>
</reference>
<keyword evidence="4 7" id="KW-1133">Transmembrane helix</keyword>
<feature type="transmembrane region" description="Helical" evidence="7">
    <location>
        <begin position="243"/>
        <end position="268"/>
    </location>
</feature>
<keyword evidence="5 7" id="KW-0472">Membrane</keyword>
<comment type="catalytic activity">
    <reaction evidence="7">
        <text>L-cysteinyl-[protein] + hexadecanoyl-CoA = S-hexadecanoyl-L-cysteinyl-[protein] + CoA</text>
        <dbReference type="Rhea" id="RHEA:36683"/>
        <dbReference type="Rhea" id="RHEA-COMP:10131"/>
        <dbReference type="Rhea" id="RHEA-COMP:11032"/>
        <dbReference type="ChEBI" id="CHEBI:29950"/>
        <dbReference type="ChEBI" id="CHEBI:57287"/>
        <dbReference type="ChEBI" id="CHEBI:57379"/>
        <dbReference type="ChEBI" id="CHEBI:74151"/>
        <dbReference type="EC" id="2.3.1.225"/>
    </reaction>
</comment>
<dbReference type="PANTHER" id="PTHR22883">
    <property type="entry name" value="ZINC FINGER DHHC DOMAIN CONTAINING PROTEIN"/>
    <property type="match status" value="1"/>
</dbReference>
<dbReference type="PROSITE" id="PS50216">
    <property type="entry name" value="DHHC"/>
    <property type="match status" value="1"/>
</dbReference>
<organism evidence="9 10">
    <name type="scientific">Limulus polyphemus</name>
    <name type="common">Atlantic horseshoe crab</name>
    <dbReference type="NCBI Taxonomy" id="6850"/>
    <lineage>
        <taxon>Eukaryota</taxon>
        <taxon>Metazoa</taxon>
        <taxon>Ecdysozoa</taxon>
        <taxon>Arthropoda</taxon>
        <taxon>Chelicerata</taxon>
        <taxon>Merostomata</taxon>
        <taxon>Xiphosura</taxon>
        <taxon>Limulidae</taxon>
        <taxon>Limulus</taxon>
    </lineage>
</organism>